<keyword evidence="2" id="KW-0378">Hydrolase</keyword>
<reference evidence="3" key="1">
    <citation type="submission" date="2016-10" db="EMBL/GenBank/DDBJ databases">
        <authorList>
            <person name="Varghese N."/>
            <person name="Submissions S."/>
        </authorList>
    </citation>
    <scope>NUCLEOTIDE SEQUENCE [LARGE SCALE GENOMIC DNA]</scope>
    <source>
        <strain evidence="3">DSM 20524</strain>
    </source>
</reference>
<feature type="domain" description="Rv3660c-like CheY-like N-terminal" evidence="1">
    <location>
        <begin position="5"/>
        <end position="107"/>
    </location>
</feature>
<keyword evidence="2" id="KW-0347">Helicase</keyword>
<keyword evidence="2" id="KW-0547">Nucleotide-binding</keyword>
<accession>A0A1H9UAI3</accession>
<dbReference type="SUPFAM" id="SSF52540">
    <property type="entry name" value="P-loop containing nucleoside triphosphate hydrolases"/>
    <property type="match status" value="1"/>
</dbReference>
<sequence>MVVAVEDPTLHPEALHLAAATGRPIVDTCDPATVVQHWSRAHAVVIDAATAAAVNAPPRRDAVYFVTADPAMIDYEAALQVHASGVFIVPAQAGELLSAIGKVATADHAAGTGSSSEATVLTVLGAAGGAGTSTFAAALARAAGPTHAPTLVDAHRYSGGLDLVLGIEEQTGARWGEITVGDGDVLRGDIRRALPGTADDIKVLTSTRTTVADPFHITADELEAVLQPLSTSGVTVVDAPAHMIPARSTSVVIVVPAEVRAAAAAARIVAECRSVSLQVGLVLRHRSWSGIAAKELEKIARADVITELPHISRLTRTLETAGLPQRLPRGLALAANKVWKAVGLL</sequence>
<dbReference type="Proteomes" id="UP000198929">
    <property type="component" value="Unassembled WGS sequence"/>
</dbReference>
<keyword evidence="2" id="KW-0067">ATP-binding</keyword>
<gene>
    <name evidence="2" type="ORF">SAMN05661109_01762</name>
</gene>
<dbReference type="Gene3D" id="3.40.50.300">
    <property type="entry name" value="P-loop containing nucleotide triphosphate hydrolases"/>
    <property type="match status" value="1"/>
</dbReference>
<name>A0A1H9UAI3_9CORY</name>
<dbReference type="InterPro" id="IPR022521">
    <property type="entry name" value="Rv3660c"/>
</dbReference>
<protein>
    <submittedName>
        <fullName evidence="2">Helicase/secretion neighborhood CpaE-like protein</fullName>
    </submittedName>
</protein>
<keyword evidence="3" id="KW-1185">Reference proteome</keyword>
<evidence type="ECO:0000313" key="3">
    <source>
        <dbReference type="Proteomes" id="UP000198929"/>
    </source>
</evidence>
<evidence type="ECO:0000313" key="2">
    <source>
        <dbReference type="EMBL" id="SES06475.1"/>
    </source>
</evidence>
<dbReference type="InterPro" id="IPR027417">
    <property type="entry name" value="P-loop_NTPase"/>
</dbReference>
<dbReference type="GO" id="GO:0004386">
    <property type="term" value="F:helicase activity"/>
    <property type="evidence" value="ECO:0007669"/>
    <property type="project" value="UniProtKB-KW"/>
</dbReference>
<dbReference type="AlphaFoldDB" id="A0A1H9UAI3"/>
<dbReference type="EMBL" id="FOGQ01000007">
    <property type="protein sequence ID" value="SES06475.1"/>
    <property type="molecule type" value="Genomic_DNA"/>
</dbReference>
<dbReference type="InterPro" id="IPR059050">
    <property type="entry name" value="Rv3660c_N"/>
</dbReference>
<dbReference type="NCBIfam" id="TIGR03815">
    <property type="entry name" value="CpaE_hom_Actino"/>
    <property type="match status" value="1"/>
</dbReference>
<dbReference type="STRING" id="1121357.SAMN05661109_01762"/>
<evidence type="ECO:0000259" key="1">
    <source>
        <dbReference type="Pfam" id="PF26563"/>
    </source>
</evidence>
<organism evidence="2 3">
    <name type="scientific">Corynebacterium cystitidis DSM 20524</name>
    <dbReference type="NCBI Taxonomy" id="1121357"/>
    <lineage>
        <taxon>Bacteria</taxon>
        <taxon>Bacillati</taxon>
        <taxon>Actinomycetota</taxon>
        <taxon>Actinomycetes</taxon>
        <taxon>Mycobacteriales</taxon>
        <taxon>Corynebacteriaceae</taxon>
        <taxon>Corynebacterium</taxon>
    </lineage>
</organism>
<proteinExistence type="predicted"/>
<dbReference type="Pfam" id="PF26563">
    <property type="entry name" value="Rv3660c_N"/>
    <property type="match status" value="1"/>
</dbReference>